<dbReference type="PANTHER" id="PTHR48079:SF6">
    <property type="entry name" value="NAD(P)-BINDING DOMAIN-CONTAINING PROTEIN-RELATED"/>
    <property type="match status" value="1"/>
</dbReference>
<dbReference type="Pfam" id="PF13460">
    <property type="entry name" value="NAD_binding_10"/>
    <property type="match status" value="1"/>
</dbReference>
<dbReference type="SUPFAM" id="SSF51735">
    <property type="entry name" value="NAD(P)-binding Rossmann-fold domains"/>
    <property type="match status" value="1"/>
</dbReference>
<proteinExistence type="predicted"/>
<sequence>MLAITGGTGFVGGTLLRHAALRHHHVRALARRPQPAMRGVDWIGGSLEDPAALARLMEGADAVIHVAGLTTARDRAGFEAGNVLGTLAVVEAAAAAGIRRFVNVSSLAAREPDLSDYGWSKFRAEQIVAASGLDWTSVRPPAVFGPGDRDILELFKMARRGVVLLPPGGRLSVIEASDLSRLLLSLVPASDTIGQTYEPDDGTPGGWSQAGFAEAIGAAVGRSRIVALHAPRPVLSIASRLDRLFRGRRAKLTRDRAAYYSHPDWVADPARRPPADIWNPHVDTRAGLVATANSYRAAGWL</sequence>
<reference evidence="2 3" key="1">
    <citation type="submission" date="2020-03" db="EMBL/GenBank/DDBJ databases">
        <title>Genomic Encyclopedia of Type Strains, Phase IV (KMG-IV): sequencing the most valuable type-strain genomes for metagenomic binning, comparative biology and taxonomic classification.</title>
        <authorList>
            <person name="Goeker M."/>
        </authorList>
    </citation>
    <scope>NUCLEOTIDE SEQUENCE [LARGE SCALE GENOMIC DNA]</scope>
    <source>
        <strain evidence="2 3">DSM 27651</strain>
    </source>
</reference>
<dbReference type="Proteomes" id="UP000734218">
    <property type="component" value="Unassembled WGS sequence"/>
</dbReference>
<name>A0ABX0XND5_9SPHN</name>
<keyword evidence="3" id="KW-1185">Reference proteome</keyword>
<dbReference type="InterPro" id="IPR016040">
    <property type="entry name" value="NAD(P)-bd_dom"/>
</dbReference>
<comment type="caution">
    <text evidence="2">The sequence shown here is derived from an EMBL/GenBank/DDBJ whole genome shotgun (WGS) entry which is preliminary data.</text>
</comment>
<dbReference type="InterPro" id="IPR051783">
    <property type="entry name" value="NAD(P)-dependent_oxidoreduct"/>
</dbReference>
<dbReference type="InterPro" id="IPR036291">
    <property type="entry name" value="NAD(P)-bd_dom_sf"/>
</dbReference>
<evidence type="ECO:0000313" key="3">
    <source>
        <dbReference type="Proteomes" id="UP000734218"/>
    </source>
</evidence>
<dbReference type="Gene3D" id="3.40.50.720">
    <property type="entry name" value="NAD(P)-binding Rossmann-like Domain"/>
    <property type="match status" value="1"/>
</dbReference>
<accession>A0ABX0XND5</accession>
<evidence type="ECO:0000259" key="1">
    <source>
        <dbReference type="Pfam" id="PF13460"/>
    </source>
</evidence>
<gene>
    <name evidence="2" type="ORF">GGR88_001680</name>
</gene>
<organism evidence="2 3">
    <name type="scientific">Sphingomonas jejuensis</name>
    <dbReference type="NCBI Taxonomy" id="904715"/>
    <lineage>
        <taxon>Bacteria</taxon>
        <taxon>Pseudomonadati</taxon>
        <taxon>Pseudomonadota</taxon>
        <taxon>Alphaproteobacteria</taxon>
        <taxon>Sphingomonadales</taxon>
        <taxon>Sphingomonadaceae</taxon>
        <taxon>Sphingomonas</taxon>
    </lineage>
</organism>
<dbReference type="PANTHER" id="PTHR48079">
    <property type="entry name" value="PROTEIN YEEZ"/>
    <property type="match status" value="1"/>
</dbReference>
<dbReference type="EMBL" id="JAATJE010000001">
    <property type="protein sequence ID" value="NJC34206.1"/>
    <property type="molecule type" value="Genomic_DNA"/>
</dbReference>
<evidence type="ECO:0000313" key="2">
    <source>
        <dbReference type="EMBL" id="NJC34206.1"/>
    </source>
</evidence>
<feature type="domain" description="NAD(P)-binding" evidence="1">
    <location>
        <begin position="6"/>
        <end position="142"/>
    </location>
</feature>
<protein>
    <submittedName>
        <fullName evidence="2">Uncharacterized protein YbjT (DUF2867 family)</fullName>
    </submittedName>
</protein>